<evidence type="ECO:0000256" key="2">
    <source>
        <dbReference type="SAM" id="Phobius"/>
    </source>
</evidence>
<reference evidence="3 4" key="1">
    <citation type="submission" date="2023-09" db="EMBL/GenBank/DDBJ databases">
        <title>Nesidiocoris tenuis whole genome shotgun sequence.</title>
        <authorList>
            <person name="Shibata T."/>
            <person name="Shimoda M."/>
            <person name="Kobayashi T."/>
            <person name="Uehara T."/>
        </authorList>
    </citation>
    <scope>NUCLEOTIDE SEQUENCE [LARGE SCALE GENOMIC DNA]</scope>
    <source>
        <strain evidence="3 4">Japan</strain>
    </source>
</reference>
<name>A0ABN7AGV3_9HEMI</name>
<keyword evidence="2" id="KW-0472">Membrane</keyword>
<evidence type="ECO:0000256" key="1">
    <source>
        <dbReference type="SAM" id="MobiDB-lite"/>
    </source>
</evidence>
<feature type="region of interest" description="Disordered" evidence="1">
    <location>
        <begin position="562"/>
        <end position="619"/>
    </location>
</feature>
<gene>
    <name evidence="3" type="ORF">NTJ_04304</name>
</gene>
<feature type="region of interest" description="Disordered" evidence="1">
    <location>
        <begin position="213"/>
        <end position="235"/>
    </location>
</feature>
<feature type="compositionally biased region" description="Low complexity" evidence="1">
    <location>
        <begin position="579"/>
        <end position="592"/>
    </location>
</feature>
<feature type="region of interest" description="Disordered" evidence="1">
    <location>
        <begin position="366"/>
        <end position="478"/>
    </location>
</feature>
<evidence type="ECO:0000313" key="3">
    <source>
        <dbReference type="EMBL" id="BES91496.1"/>
    </source>
</evidence>
<dbReference type="Pfam" id="PF12877">
    <property type="entry name" value="KIAA1549"/>
    <property type="match status" value="1"/>
</dbReference>
<sequence>MTSCLLTDCHKPKHPAIQQTYGVPASRAGGGVMGAGGPRTAANVGLVFATGLILLTHCCYVWAIIDKKGGSDEDDLRRNYIVEDFFWSGSGDGSGDGRPDATWATTTIFLTTTILTTIYPTPVFPSSSVTVAVSSPSPSCTVSDCLLIVPTPTIKEIEPTSSVTPSWPDLPDQRYWLVTVLEANNSALELSPAVFEQRLARIYTTAFHRQQERHLGLDDESKSGKKTRGDSLKRDRREAVSVKVHKVSAGGVGGTALELIYTVRVAGKAVDAEVAAQDMKLVNVGEMTSQLGFPVLTKAEPFLKPPVSTSSTNQRDVWLIVAASISTILLVLLLLLFFLFNFTKNKKRLRSSGGKSVVVHRETLSSGKDNMGFQQDSPHHAAKGPKKDVTDAPDSECDSDEECLSGRGSQSADSPRGRAKEVAVARPGHHSHRRSSPNSYLSMPSIKAFPRGASIPGPLDNVLGPENPPLSRHSSASQDPGVLGPLVWDLHCHRVQKKEAAEVAEAEPSVGKMRRRFHELLDDAFSLFGSRSATPEAEEGTPPHIYGRAKSAVIIPVDPLTSERKLRPKTSDGRPTMEGLGPSGSSGSLAAPRGAWGSTPTSTMTVPRAPPRPLSAGPFHKPNLEPAWILSDSSLKPTDPAVPLIEAIKKELDKFPSNSSKS</sequence>
<proteinExistence type="predicted"/>
<evidence type="ECO:0008006" key="5">
    <source>
        <dbReference type="Google" id="ProtNLM"/>
    </source>
</evidence>
<feature type="compositionally biased region" description="Polar residues" evidence="1">
    <location>
        <begin position="366"/>
        <end position="376"/>
    </location>
</feature>
<feature type="transmembrane region" description="Helical" evidence="2">
    <location>
        <begin position="317"/>
        <end position="340"/>
    </location>
</feature>
<evidence type="ECO:0000313" key="4">
    <source>
        <dbReference type="Proteomes" id="UP001307889"/>
    </source>
</evidence>
<dbReference type="InterPro" id="IPR024606">
    <property type="entry name" value="KIAA1549"/>
</dbReference>
<keyword evidence="4" id="KW-1185">Reference proteome</keyword>
<dbReference type="EMBL" id="AP028910">
    <property type="protein sequence ID" value="BES91496.1"/>
    <property type="molecule type" value="Genomic_DNA"/>
</dbReference>
<dbReference type="Proteomes" id="UP001307889">
    <property type="component" value="Chromosome 2"/>
</dbReference>
<keyword evidence="2" id="KW-1133">Transmembrane helix</keyword>
<feature type="compositionally biased region" description="Basic and acidic residues" evidence="1">
    <location>
        <begin position="562"/>
        <end position="572"/>
    </location>
</feature>
<protein>
    <recommendedName>
        <fullName evidence="5">SEA domain-containing protein</fullName>
    </recommendedName>
</protein>
<feature type="compositionally biased region" description="Acidic residues" evidence="1">
    <location>
        <begin position="391"/>
        <end position="403"/>
    </location>
</feature>
<accession>A0ABN7AGV3</accession>
<keyword evidence="2" id="KW-0812">Transmembrane</keyword>
<organism evidence="3 4">
    <name type="scientific">Nesidiocoris tenuis</name>
    <dbReference type="NCBI Taxonomy" id="355587"/>
    <lineage>
        <taxon>Eukaryota</taxon>
        <taxon>Metazoa</taxon>
        <taxon>Ecdysozoa</taxon>
        <taxon>Arthropoda</taxon>
        <taxon>Hexapoda</taxon>
        <taxon>Insecta</taxon>
        <taxon>Pterygota</taxon>
        <taxon>Neoptera</taxon>
        <taxon>Paraneoptera</taxon>
        <taxon>Hemiptera</taxon>
        <taxon>Heteroptera</taxon>
        <taxon>Panheteroptera</taxon>
        <taxon>Cimicomorpha</taxon>
        <taxon>Miridae</taxon>
        <taxon>Dicyphina</taxon>
        <taxon>Nesidiocoris</taxon>
    </lineage>
</organism>